<organism evidence="2 3">
    <name type="scientific">Neoarthrinium moseri</name>
    <dbReference type="NCBI Taxonomy" id="1658444"/>
    <lineage>
        <taxon>Eukaryota</taxon>
        <taxon>Fungi</taxon>
        <taxon>Dikarya</taxon>
        <taxon>Ascomycota</taxon>
        <taxon>Pezizomycotina</taxon>
        <taxon>Sordariomycetes</taxon>
        <taxon>Xylariomycetidae</taxon>
        <taxon>Amphisphaeriales</taxon>
        <taxon>Apiosporaceae</taxon>
        <taxon>Neoarthrinium</taxon>
    </lineage>
</organism>
<sequence>MWVSVLTSLVFLAGALALDCNGHSELCDRKYSNVSFIGAHNSPFVGILPSDNQLEDVEDQLNQGVRFLTAQTHDKDGAIQLCHTSCALLDVGTLQDFLGTVKTWLDGNSNEVVTLLITNGDAIDINKFGDAFKAVGLDAYAYSPGDTLTIDDWPTLGTLVSSNKRVVVFMDYHADTSKVGYILDEFQYYFETPFDTTDKNFPQCDLDRPSGASADGRMYIVNHNLDVDIFGILIPDLAEAPNTNSLSSILAQSDLCINNYRKDPNVVLLDFVSIGDGIEAQDNLNGL</sequence>
<proteinExistence type="predicted"/>
<dbReference type="Gene3D" id="3.20.20.190">
    <property type="entry name" value="Phosphatidylinositol (PI) phosphodiesterase"/>
    <property type="match status" value="1"/>
</dbReference>
<dbReference type="InterPro" id="IPR051057">
    <property type="entry name" value="PI-PLC_domain"/>
</dbReference>
<dbReference type="EMBL" id="JAFIMR010000016">
    <property type="protein sequence ID" value="KAI1868838.1"/>
    <property type="molecule type" value="Genomic_DNA"/>
</dbReference>
<dbReference type="PANTHER" id="PTHR13593:SF146">
    <property type="entry name" value="PLC-LIKE PHOSPHODIESTERASE"/>
    <property type="match status" value="1"/>
</dbReference>
<evidence type="ECO:0000256" key="1">
    <source>
        <dbReference type="SAM" id="SignalP"/>
    </source>
</evidence>
<feature type="signal peptide" evidence="1">
    <location>
        <begin position="1"/>
        <end position="17"/>
    </location>
</feature>
<evidence type="ECO:0008006" key="4">
    <source>
        <dbReference type="Google" id="ProtNLM"/>
    </source>
</evidence>
<protein>
    <recommendedName>
        <fullName evidence="4">PLC-like phosphodiesterase</fullName>
    </recommendedName>
</protein>
<evidence type="ECO:0000313" key="3">
    <source>
        <dbReference type="Proteomes" id="UP000829685"/>
    </source>
</evidence>
<dbReference type="AlphaFoldDB" id="A0A9Q0AP40"/>
<dbReference type="Pfam" id="PF26146">
    <property type="entry name" value="PI-PLC_X"/>
    <property type="match status" value="1"/>
</dbReference>
<dbReference type="Proteomes" id="UP000829685">
    <property type="component" value="Unassembled WGS sequence"/>
</dbReference>
<dbReference type="GO" id="GO:0008081">
    <property type="term" value="F:phosphoric diester hydrolase activity"/>
    <property type="evidence" value="ECO:0007669"/>
    <property type="project" value="InterPro"/>
</dbReference>
<feature type="chain" id="PRO_5040411205" description="PLC-like phosphodiesterase" evidence="1">
    <location>
        <begin position="18"/>
        <end position="287"/>
    </location>
</feature>
<comment type="caution">
    <text evidence="2">The sequence shown here is derived from an EMBL/GenBank/DDBJ whole genome shotgun (WGS) entry which is preliminary data.</text>
</comment>
<dbReference type="GO" id="GO:0006629">
    <property type="term" value="P:lipid metabolic process"/>
    <property type="evidence" value="ECO:0007669"/>
    <property type="project" value="InterPro"/>
</dbReference>
<dbReference type="InterPro" id="IPR017946">
    <property type="entry name" value="PLC-like_Pdiesterase_TIM-brl"/>
</dbReference>
<name>A0A9Q0AP40_9PEZI</name>
<accession>A0A9Q0AP40</accession>
<keyword evidence="1" id="KW-0732">Signal</keyword>
<keyword evidence="3" id="KW-1185">Reference proteome</keyword>
<reference evidence="2" key="1">
    <citation type="submission" date="2021-03" db="EMBL/GenBank/DDBJ databases">
        <title>Revisited historic fungal species revealed as producer of novel bioactive compounds through whole genome sequencing and comparative genomics.</title>
        <authorList>
            <person name="Vignolle G.A."/>
            <person name="Hochenegger N."/>
            <person name="Mach R.L."/>
            <person name="Mach-Aigner A.R."/>
            <person name="Javad Rahimi M."/>
            <person name="Salim K.A."/>
            <person name="Chan C.M."/>
            <person name="Lim L.B.L."/>
            <person name="Cai F."/>
            <person name="Druzhinina I.S."/>
            <person name="U'Ren J.M."/>
            <person name="Derntl C."/>
        </authorList>
    </citation>
    <scope>NUCLEOTIDE SEQUENCE</scope>
    <source>
        <strain evidence="2">TUCIM 5799</strain>
    </source>
</reference>
<dbReference type="PANTHER" id="PTHR13593">
    <property type="match status" value="1"/>
</dbReference>
<evidence type="ECO:0000313" key="2">
    <source>
        <dbReference type="EMBL" id="KAI1868838.1"/>
    </source>
</evidence>
<gene>
    <name evidence="2" type="ORF">JX265_006817</name>
</gene>
<dbReference type="SUPFAM" id="SSF51695">
    <property type="entry name" value="PLC-like phosphodiesterases"/>
    <property type="match status" value="1"/>
</dbReference>